<dbReference type="AlphaFoldDB" id="A0A0A9CI76"/>
<name>A0A0A9CI76_ARUDO</name>
<organism evidence="1">
    <name type="scientific">Arundo donax</name>
    <name type="common">Giant reed</name>
    <name type="synonym">Donax arundinaceus</name>
    <dbReference type="NCBI Taxonomy" id="35708"/>
    <lineage>
        <taxon>Eukaryota</taxon>
        <taxon>Viridiplantae</taxon>
        <taxon>Streptophyta</taxon>
        <taxon>Embryophyta</taxon>
        <taxon>Tracheophyta</taxon>
        <taxon>Spermatophyta</taxon>
        <taxon>Magnoliopsida</taxon>
        <taxon>Liliopsida</taxon>
        <taxon>Poales</taxon>
        <taxon>Poaceae</taxon>
        <taxon>PACMAD clade</taxon>
        <taxon>Arundinoideae</taxon>
        <taxon>Arundineae</taxon>
        <taxon>Arundo</taxon>
    </lineage>
</organism>
<dbReference type="PANTHER" id="PTHR33645">
    <property type="entry name" value="AMINOPEPTIDASE (DUF3754)"/>
    <property type="match status" value="1"/>
</dbReference>
<accession>A0A0A9CI76</accession>
<protein>
    <submittedName>
        <fullName evidence="1">Uncharacterized protein</fullName>
    </submittedName>
</protein>
<dbReference type="EMBL" id="GBRH01222609">
    <property type="protein sequence ID" value="JAD75286.1"/>
    <property type="molecule type" value="Transcribed_RNA"/>
</dbReference>
<sequence length="88" mass="10635">MEKVDVMISRAWSSLLRITRIDRLFSKKQHLKPKEDTKKTDEINEDEEEPELFVERVRLEKIELSMKNLLSKMTIQEPTFDRIIVVYR</sequence>
<reference evidence="1" key="2">
    <citation type="journal article" date="2015" name="Data Brief">
        <title>Shoot transcriptome of the giant reed, Arundo donax.</title>
        <authorList>
            <person name="Barrero R.A."/>
            <person name="Guerrero F.D."/>
            <person name="Moolhuijzen P."/>
            <person name="Goolsby J.A."/>
            <person name="Tidwell J."/>
            <person name="Bellgard S.E."/>
            <person name="Bellgard M.I."/>
        </authorList>
    </citation>
    <scope>NUCLEOTIDE SEQUENCE</scope>
    <source>
        <tissue evidence="1">Shoot tissue taken approximately 20 cm above the soil surface</tissue>
    </source>
</reference>
<dbReference type="PANTHER" id="PTHR33645:SF14">
    <property type="entry name" value="EXPRESSED PROTEIN"/>
    <property type="match status" value="1"/>
</dbReference>
<evidence type="ECO:0000313" key="1">
    <source>
        <dbReference type="EMBL" id="JAD75286.1"/>
    </source>
</evidence>
<reference evidence="1" key="1">
    <citation type="submission" date="2014-09" db="EMBL/GenBank/DDBJ databases">
        <authorList>
            <person name="Magalhaes I.L.F."/>
            <person name="Oliveira U."/>
            <person name="Santos F.R."/>
            <person name="Vidigal T.H.D.A."/>
            <person name="Brescovit A.D."/>
            <person name="Santos A.J."/>
        </authorList>
    </citation>
    <scope>NUCLEOTIDE SEQUENCE</scope>
    <source>
        <tissue evidence="1">Shoot tissue taken approximately 20 cm above the soil surface</tissue>
    </source>
</reference>
<proteinExistence type="predicted"/>